<feature type="domain" description="Ubiquitin-like" evidence="4">
    <location>
        <begin position="75"/>
        <end position="143"/>
    </location>
</feature>
<comment type="function">
    <text evidence="2">Co-chaperone that regulates diverse cellular pathways, such as programmed cell death and stress responses.</text>
</comment>
<dbReference type="Pfam" id="PF02179">
    <property type="entry name" value="BAG"/>
    <property type="match status" value="1"/>
</dbReference>
<reference evidence="6" key="3">
    <citation type="submission" date="2023-03" db="UniProtKB">
        <authorList>
            <consortium name="EnsemblPlants"/>
        </authorList>
    </citation>
    <scope>IDENTIFICATION</scope>
    <source>
        <strain evidence="6">cv. Chiifu-401-42</strain>
    </source>
</reference>
<evidence type="ECO:0000313" key="7">
    <source>
        <dbReference type="Proteomes" id="UP000011750"/>
    </source>
</evidence>
<keyword evidence="1" id="KW-0143">Chaperone</keyword>
<dbReference type="PROSITE" id="PS51035">
    <property type="entry name" value="BAG"/>
    <property type="match status" value="1"/>
</dbReference>
<dbReference type="SMART" id="SM00264">
    <property type="entry name" value="BAG"/>
    <property type="match status" value="1"/>
</dbReference>
<dbReference type="OMA" id="AFEMVIN"/>
<dbReference type="STRING" id="51351.M4E1C9"/>
<dbReference type="Gene3D" id="3.10.20.90">
    <property type="entry name" value="Phosphatidylinositol 3-kinase Catalytic Subunit, Chain A, domain 1"/>
    <property type="match status" value="1"/>
</dbReference>
<reference evidence="6 7" key="1">
    <citation type="journal article" date="2011" name="Nat. Genet.">
        <title>The genome of the mesopolyploid crop species Brassica rapa.</title>
        <authorList>
            <consortium name="Brassica rapa Genome Sequencing Project Consortium"/>
            <person name="Wang X."/>
            <person name="Wang H."/>
            <person name="Wang J."/>
            <person name="Sun R."/>
            <person name="Wu J."/>
            <person name="Liu S."/>
            <person name="Bai Y."/>
            <person name="Mun J.H."/>
            <person name="Bancroft I."/>
            <person name="Cheng F."/>
            <person name="Huang S."/>
            <person name="Li X."/>
            <person name="Hua W."/>
            <person name="Wang J."/>
            <person name="Wang X."/>
            <person name="Freeling M."/>
            <person name="Pires J.C."/>
            <person name="Paterson A.H."/>
            <person name="Chalhoub B."/>
            <person name="Wang B."/>
            <person name="Hayward A."/>
            <person name="Sharpe A.G."/>
            <person name="Park B.S."/>
            <person name="Weisshaar B."/>
            <person name="Liu B."/>
            <person name="Li B."/>
            <person name="Liu B."/>
            <person name="Tong C."/>
            <person name="Song C."/>
            <person name="Duran C."/>
            <person name="Peng C."/>
            <person name="Geng C."/>
            <person name="Koh C."/>
            <person name="Lin C."/>
            <person name="Edwards D."/>
            <person name="Mu D."/>
            <person name="Shen D."/>
            <person name="Soumpourou E."/>
            <person name="Li F."/>
            <person name="Fraser F."/>
            <person name="Conant G."/>
            <person name="Lassalle G."/>
            <person name="King G.J."/>
            <person name="Bonnema G."/>
            <person name="Tang H."/>
            <person name="Wang H."/>
            <person name="Belcram H."/>
            <person name="Zhou H."/>
            <person name="Hirakawa H."/>
            <person name="Abe H."/>
            <person name="Guo H."/>
            <person name="Wang H."/>
            <person name="Jin H."/>
            <person name="Parkin I.A."/>
            <person name="Batley J."/>
            <person name="Kim J.S."/>
            <person name="Just J."/>
            <person name="Li J."/>
            <person name="Xu J."/>
            <person name="Deng J."/>
            <person name="Kim J.A."/>
            <person name="Li J."/>
            <person name="Yu J."/>
            <person name="Meng J."/>
            <person name="Wang J."/>
            <person name="Min J."/>
            <person name="Poulain J."/>
            <person name="Wang J."/>
            <person name="Hatakeyama K."/>
            <person name="Wu K."/>
            <person name="Wang L."/>
            <person name="Fang L."/>
            <person name="Trick M."/>
            <person name="Links M.G."/>
            <person name="Zhao M."/>
            <person name="Jin M."/>
            <person name="Ramchiary N."/>
            <person name="Drou N."/>
            <person name="Berkman P.J."/>
            <person name="Cai Q."/>
            <person name="Huang Q."/>
            <person name="Li R."/>
            <person name="Tabata S."/>
            <person name="Cheng S."/>
            <person name="Zhang S."/>
            <person name="Zhang S."/>
            <person name="Huang S."/>
            <person name="Sato S."/>
            <person name="Sun S."/>
            <person name="Kwon S.J."/>
            <person name="Choi S.R."/>
            <person name="Lee T.H."/>
            <person name="Fan W."/>
            <person name="Zhao X."/>
            <person name="Tan X."/>
            <person name="Xu X."/>
            <person name="Wang Y."/>
            <person name="Qiu Y."/>
            <person name="Yin Y."/>
            <person name="Li Y."/>
            <person name="Du Y."/>
            <person name="Liao Y."/>
            <person name="Lim Y."/>
            <person name="Narusaka Y."/>
            <person name="Wang Y."/>
            <person name="Wang Z."/>
            <person name="Li Z."/>
            <person name="Wang Z."/>
            <person name="Xiong Z."/>
            <person name="Zhang Z."/>
        </authorList>
    </citation>
    <scope>NUCLEOTIDE SEQUENCE [LARGE SCALE GENOMIC DNA]</scope>
    <source>
        <strain evidence="6 7">cv. Chiifu-401-42</strain>
    </source>
</reference>
<organism evidence="6 7">
    <name type="scientific">Brassica campestris</name>
    <name type="common">Field mustard</name>
    <dbReference type="NCBI Taxonomy" id="3711"/>
    <lineage>
        <taxon>Eukaryota</taxon>
        <taxon>Viridiplantae</taxon>
        <taxon>Streptophyta</taxon>
        <taxon>Embryophyta</taxon>
        <taxon>Tracheophyta</taxon>
        <taxon>Spermatophyta</taxon>
        <taxon>Magnoliopsida</taxon>
        <taxon>eudicotyledons</taxon>
        <taxon>Gunneridae</taxon>
        <taxon>Pentapetalae</taxon>
        <taxon>rosids</taxon>
        <taxon>malvids</taxon>
        <taxon>Brassicales</taxon>
        <taxon>Brassicaceae</taxon>
        <taxon>Brassiceae</taxon>
        <taxon>Brassica</taxon>
    </lineage>
</organism>
<evidence type="ECO:0000313" key="6">
    <source>
        <dbReference type="EnsemblPlants" id="Bra022577.1-P"/>
    </source>
</evidence>
<dbReference type="GO" id="GO:0005634">
    <property type="term" value="C:nucleus"/>
    <property type="evidence" value="ECO:0007669"/>
    <property type="project" value="UniProtKB-ARBA"/>
</dbReference>
<dbReference type="Gramene" id="Bra022577.1">
    <property type="protein sequence ID" value="Bra022577.1-P"/>
    <property type="gene ID" value="Bra022577"/>
</dbReference>
<dbReference type="eggNOG" id="KOG4361">
    <property type="taxonomic scope" value="Eukaryota"/>
</dbReference>
<feature type="region of interest" description="Disordered" evidence="3">
    <location>
        <begin position="1"/>
        <end position="30"/>
    </location>
</feature>
<dbReference type="AlphaFoldDB" id="M4E1C9"/>
<evidence type="ECO:0000256" key="3">
    <source>
        <dbReference type="SAM" id="MobiDB-lite"/>
    </source>
</evidence>
<evidence type="ECO:0000259" key="4">
    <source>
        <dbReference type="PROSITE" id="PS50053"/>
    </source>
</evidence>
<dbReference type="InterPro" id="IPR039773">
    <property type="entry name" value="BAG_chaperone_regulator"/>
</dbReference>
<proteinExistence type="predicted"/>
<dbReference type="EnsemblPlants" id="Bra022577.1">
    <property type="protein sequence ID" value="Bra022577.1-P"/>
    <property type="gene ID" value="Bra022577"/>
</dbReference>
<feature type="region of interest" description="Disordered" evidence="3">
    <location>
        <begin position="254"/>
        <end position="279"/>
    </location>
</feature>
<accession>M4E1C9</accession>
<dbReference type="KEGG" id="brp:103852114"/>
<reference evidence="6 7" key="2">
    <citation type="journal article" date="2018" name="Hortic Res">
        <title>Improved Brassica rapa reference genome by single-molecule sequencing and chromosome conformation capture technologies.</title>
        <authorList>
            <person name="Zhang L."/>
            <person name="Cai X."/>
            <person name="Wu J."/>
            <person name="Liu M."/>
            <person name="Grob S."/>
            <person name="Cheng F."/>
            <person name="Liang J."/>
            <person name="Cai C."/>
            <person name="Liu Z."/>
            <person name="Liu B."/>
            <person name="Wang F."/>
            <person name="Li S."/>
            <person name="Liu F."/>
            <person name="Li X."/>
            <person name="Cheng L."/>
            <person name="Yang W."/>
            <person name="Li M.H."/>
            <person name="Grossniklaus U."/>
            <person name="Zheng H."/>
            <person name="Wang X."/>
        </authorList>
    </citation>
    <scope>NUCLEOTIDE SEQUENCE [LARGE SCALE GENOMIC DNA]</scope>
    <source>
        <strain evidence="6 7">cv. Chiifu-401-42</strain>
    </source>
</reference>
<dbReference type="Proteomes" id="UP000011750">
    <property type="component" value="Chromosome A02"/>
</dbReference>
<dbReference type="InParanoid" id="M4E1C9"/>
<dbReference type="Gene3D" id="1.20.58.120">
    <property type="entry name" value="BAG domain"/>
    <property type="match status" value="1"/>
</dbReference>
<dbReference type="CDD" id="cd17054">
    <property type="entry name" value="Ubl_AtBAG1_like"/>
    <property type="match status" value="1"/>
</dbReference>
<dbReference type="GO" id="GO:0051087">
    <property type="term" value="F:protein-folding chaperone binding"/>
    <property type="evidence" value="ECO:0000318"/>
    <property type="project" value="GO_Central"/>
</dbReference>
<dbReference type="InterPro" id="IPR003103">
    <property type="entry name" value="BAG_domain"/>
</dbReference>
<dbReference type="FunFam" id="1.20.58.120:FF:000011">
    <property type="entry name" value="BAG family molecular chaperone regulator 1"/>
    <property type="match status" value="1"/>
</dbReference>
<protein>
    <recommendedName>
        <fullName evidence="8">Ubiquitin-like domain-containing protein</fullName>
    </recommendedName>
</protein>
<dbReference type="SUPFAM" id="SSF54236">
    <property type="entry name" value="Ubiquitin-like"/>
    <property type="match status" value="1"/>
</dbReference>
<dbReference type="GO" id="GO:0050821">
    <property type="term" value="P:protein stabilization"/>
    <property type="evidence" value="ECO:0000318"/>
    <property type="project" value="GO_Central"/>
</dbReference>
<sequence>MMKMMRNKPTNLPATSGGRESGGHDWEMRPGGMLVQKRGGRESGGHDWEMRPGGMLVQKRNPDSDPVGAPPPPMIRVKIKYGSLYHEMSISPQASFGELKKMLSGPTGIHHQDQKLMYKEKERDSKAFLDVSGVKDKSKMVLIEDPISQEKRFLEMKKIAKTEKASKAISDISLEVDRLGGRVSAFEMVINKGGKVAEKDLVTVIELLMNELVKLDGIVAEGDVKLQRKMQATRVQNYVEALDVLKVKNSIMANGQQKQPKGRRLATIQEDSNGQRQEQKPIQALMGMPINYKHKKQEIVEEPRNSGPGPNLMDSSTKWKTFDHHAATPLSSITANNHAIPPRFNWEFFD</sequence>
<evidence type="ECO:0000256" key="2">
    <source>
        <dbReference type="ARBA" id="ARBA00058673"/>
    </source>
</evidence>
<dbReference type="InterPro" id="IPR000626">
    <property type="entry name" value="Ubiquitin-like_dom"/>
</dbReference>
<dbReference type="GO" id="GO:0000774">
    <property type="term" value="F:adenyl-nucleotide exchange factor activity"/>
    <property type="evidence" value="ECO:0000318"/>
    <property type="project" value="GO_Central"/>
</dbReference>
<dbReference type="GeneID" id="103852114"/>
<dbReference type="SUPFAM" id="SSF63491">
    <property type="entry name" value="BAG domain"/>
    <property type="match status" value="1"/>
</dbReference>
<dbReference type="GO" id="GO:0005737">
    <property type="term" value="C:cytoplasm"/>
    <property type="evidence" value="ECO:0000318"/>
    <property type="project" value="GO_Central"/>
</dbReference>
<dbReference type="InterPro" id="IPR036533">
    <property type="entry name" value="BAG_dom_sf"/>
</dbReference>
<evidence type="ECO:0000256" key="1">
    <source>
        <dbReference type="ARBA" id="ARBA00023186"/>
    </source>
</evidence>
<evidence type="ECO:0008006" key="8">
    <source>
        <dbReference type="Google" id="ProtNLM"/>
    </source>
</evidence>
<dbReference type="PROSITE" id="PS50053">
    <property type="entry name" value="UBIQUITIN_2"/>
    <property type="match status" value="1"/>
</dbReference>
<dbReference type="PANTHER" id="PTHR12329:SF42">
    <property type="entry name" value="UBIQUITIN-LIKE DOMAIN-CONTAINING PROTEIN"/>
    <property type="match status" value="1"/>
</dbReference>
<name>M4E1C9_BRACM</name>
<dbReference type="OrthoDB" id="776628at2759"/>
<dbReference type="PANTHER" id="PTHR12329">
    <property type="entry name" value="BCL2-ASSOCIATED ATHANOGENE"/>
    <property type="match status" value="1"/>
</dbReference>
<dbReference type="FunFam" id="3.10.20.90:FF:000298">
    <property type="entry name" value="BAG family molecular chaperone regulator 1"/>
    <property type="match status" value="1"/>
</dbReference>
<dbReference type="HOGENOM" id="CLU_043370_1_0_1"/>
<dbReference type="InterPro" id="IPR029071">
    <property type="entry name" value="Ubiquitin-like_domsf"/>
</dbReference>
<keyword evidence="7" id="KW-1185">Reference proteome</keyword>
<feature type="domain" description="BAG" evidence="5">
    <location>
        <begin position="168"/>
        <end position="246"/>
    </location>
</feature>
<evidence type="ECO:0000259" key="5">
    <source>
        <dbReference type="PROSITE" id="PS51035"/>
    </source>
</evidence>